<dbReference type="AlphaFoldDB" id="A0A8B6X7Q0"/>
<evidence type="ECO:0000259" key="2">
    <source>
        <dbReference type="Pfam" id="PF14358"/>
    </source>
</evidence>
<proteinExistence type="predicted"/>
<feature type="transmembrane region" description="Helical" evidence="1">
    <location>
        <begin position="72"/>
        <end position="90"/>
    </location>
</feature>
<sequence>MNRTLRDWATPLTIGSFALMAVTGGLMFFHLDRGLQKPVHEWAGWLMAGAGVLHGVVNWSALKRYLRLPRPATVMGLCVLALGASFFVGADGDRKGGGSPSVIAMQAIAGAPIGSVAPLFGKTGAEARAALAAADISLPDDDATLASAIGAERDRLGKALRALSARP</sequence>
<evidence type="ECO:0000313" key="4">
    <source>
        <dbReference type="RefSeq" id="WP_034411521.1"/>
    </source>
</evidence>
<feature type="domain" description="Flavinylation-associated cytochrome" evidence="2">
    <location>
        <begin position="8"/>
        <end position="59"/>
    </location>
</feature>
<dbReference type="Pfam" id="PF14358">
    <property type="entry name" value="DUF4405"/>
    <property type="match status" value="1"/>
</dbReference>
<accession>A0A8B6X7Q0</accession>
<evidence type="ECO:0000256" key="1">
    <source>
        <dbReference type="SAM" id="Phobius"/>
    </source>
</evidence>
<dbReference type="RefSeq" id="WP_034411521.1">
    <property type="nucleotide sequence ID" value="NZ_AXWS01000013.1"/>
</dbReference>
<keyword evidence="1" id="KW-1133">Transmembrane helix</keyword>
<feature type="transmembrane region" description="Helical" evidence="1">
    <location>
        <begin position="102"/>
        <end position="121"/>
    </location>
</feature>
<dbReference type="Proteomes" id="UP000675920">
    <property type="component" value="Unplaced"/>
</dbReference>
<keyword evidence="3" id="KW-1185">Reference proteome</keyword>
<evidence type="ECO:0000313" key="3">
    <source>
        <dbReference type="Proteomes" id="UP000675920"/>
    </source>
</evidence>
<organism evidence="3 4">
    <name type="scientific">Derxia gummosa DSM 723</name>
    <dbReference type="NCBI Taxonomy" id="1121388"/>
    <lineage>
        <taxon>Bacteria</taxon>
        <taxon>Pseudomonadati</taxon>
        <taxon>Pseudomonadota</taxon>
        <taxon>Betaproteobacteria</taxon>
        <taxon>Burkholderiales</taxon>
        <taxon>Alcaligenaceae</taxon>
        <taxon>Derxia</taxon>
    </lineage>
</organism>
<protein>
    <submittedName>
        <fullName evidence="4">DUF4405 domain-containing protein</fullName>
    </submittedName>
</protein>
<reference evidence="4" key="1">
    <citation type="submission" date="2025-08" db="UniProtKB">
        <authorList>
            <consortium name="RefSeq"/>
        </authorList>
    </citation>
    <scope>IDENTIFICATION</scope>
</reference>
<feature type="transmembrane region" description="Helical" evidence="1">
    <location>
        <begin position="42"/>
        <end position="60"/>
    </location>
</feature>
<name>A0A8B6X7Q0_9BURK</name>
<keyword evidence="1" id="KW-0812">Transmembrane</keyword>
<dbReference type="OrthoDB" id="5363112at2"/>
<feature type="transmembrane region" description="Helical" evidence="1">
    <location>
        <begin position="12"/>
        <end position="30"/>
    </location>
</feature>
<keyword evidence="1" id="KW-0472">Membrane</keyword>
<dbReference type="InterPro" id="IPR025517">
    <property type="entry name" value="DUF4405"/>
</dbReference>